<keyword evidence="3" id="KW-0966">Cell projection</keyword>
<evidence type="ECO:0000313" key="4">
    <source>
        <dbReference type="Proteomes" id="UP000199668"/>
    </source>
</evidence>
<dbReference type="EMBL" id="FOTY01000010">
    <property type="protein sequence ID" value="SFL98326.1"/>
    <property type="molecule type" value="Genomic_DNA"/>
</dbReference>
<dbReference type="Proteomes" id="UP000199668">
    <property type="component" value="Unassembled WGS sequence"/>
</dbReference>
<dbReference type="Gene3D" id="2.40.10.220">
    <property type="entry name" value="predicted glycosyltransferase like domains"/>
    <property type="match status" value="1"/>
</dbReference>
<dbReference type="InterPro" id="IPR009926">
    <property type="entry name" value="T3SS_YcgR_PilZN"/>
</dbReference>
<feature type="domain" description="Type III secretion system flagellar brake protein YcgR PilZN" evidence="2">
    <location>
        <begin position="4"/>
        <end position="97"/>
    </location>
</feature>
<dbReference type="Pfam" id="PF12945">
    <property type="entry name" value="PilZNR"/>
    <property type="match status" value="1"/>
</dbReference>
<evidence type="ECO:0000313" key="3">
    <source>
        <dbReference type="EMBL" id="SFL98326.1"/>
    </source>
</evidence>
<reference evidence="3 4" key="1">
    <citation type="submission" date="2016-10" db="EMBL/GenBank/DDBJ databases">
        <authorList>
            <person name="de Groot N.N."/>
        </authorList>
    </citation>
    <scope>NUCLEOTIDE SEQUENCE [LARGE SCALE GENOMIC DNA]</scope>
    <source>
        <strain evidence="3 4">CGMCC 1.6134</strain>
    </source>
</reference>
<organism evidence="3 4">
    <name type="scientific">Salibacterium qingdaonense</name>
    <dbReference type="NCBI Taxonomy" id="266892"/>
    <lineage>
        <taxon>Bacteria</taxon>
        <taxon>Bacillati</taxon>
        <taxon>Bacillota</taxon>
        <taxon>Bacilli</taxon>
        <taxon>Bacillales</taxon>
        <taxon>Bacillaceae</taxon>
    </lineage>
</organism>
<dbReference type="GO" id="GO:0035438">
    <property type="term" value="F:cyclic-di-GMP binding"/>
    <property type="evidence" value="ECO:0007669"/>
    <property type="project" value="InterPro"/>
</dbReference>
<dbReference type="AlphaFoldDB" id="A0A1I4M576"/>
<keyword evidence="3" id="KW-0969">Cilium</keyword>
<name>A0A1I4M576_9BACI</name>
<evidence type="ECO:0000259" key="1">
    <source>
        <dbReference type="Pfam" id="PF07238"/>
    </source>
</evidence>
<feature type="domain" description="PilZ" evidence="1">
    <location>
        <begin position="106"/>
        <end position="216"/>
    </location>
</feature>
<dbReference type="RefSeq" id="WP_177195501.1">
    <property type="nucleotide sequence ID" value="NZ_FOTY01000010.1"/>
</dbReference>
<accession>A0A1I4M576</accession>
<gene>
    <name evidence="3" type="ORF">SAMN04488054_11046</name>
</gene>
<keyword evidence="3" id="KW-0282">Flagellum</keyword>
<protein>
    <submittedName>
        <fullName evidence="3">C-di-GMP-binding flagellar brake protein YcgR, contains PilZNR and PilZ domains</fullName>
    </submittedName>
</protein>
<dbReference type="SUPFAM" id="SSF141371">
    <property type="entry name" value="PilZ domain-like"/>
    <property type="match status" value="1"/>
</dbReference>
<dbReference type="Pfam" id="PF07238">
    <property type="entry name" value="PilZ"/>
    <property type="match status" value="1"/>
</dbReference>
<dbReference type="STRING" id="266892.SAMN04488054_11046"/>
<proteinExistence type="predicted"/>
<evidence type="ECO:0000259" key="2">
    <source>
        <dbReference type="Pfam" id="PF12945"/>
    </source>
</evidence>
<keyword evidence="4" id="KW-1185">Reference proteome</keyword>
<sequence>MINIGDTIHLELEEVHASLERGSSEVKTYRCKLIDYDNGLFVVDPPVNAETGRTGFFLEGVELSAWFIGKDEAVYTFETEVKGRKQGQVRSILLTDPGRDCYIRVQRRNYVRINTALDAAVYPQKSEVLPFVSSTIDISGGGMAVLLPAGHGLNQEDMINAWVVLHTAEGGIHYLHLSCSVVRIMEAEGAAKDRCSLRFDNISDGDRQLIIKYCFEQQLQARKHINSRNH</sequence>
<dbReference type="InterPro" id="IPR009875">
    <property type="entry name" value="PilZ_domain"/>
</dbReference>